<dbReference type="SUPFAM" id="SSF49764">
    <property type="entry name" value="HSP20-like chaperones"/>
    <property type="match status" value="1"/>
</dbReference>
<comment type="similarity">
    <text evidence="1 2">Belongs to the small heat shock protein (HSP20) family.</text>
</comment>
<gene>
    <name evidence="4" type="ORF">O9H85_16790</name>
</gene>
<evidence type="ECO:0000313" key="4">
    <source>
        <dbReference type="EMBL" id="MCZ8514050.1"/>
    </source>
</evidence>
<dbReference type="InterPro" id="IPR002068">
    <property type="entry name" value="A-crystallin/Hsp20_dom"/>
</dbReference>
<protein>
    <submittedName>
        <fullName evidence="4">Hsp20/alpha crystallin family protein</fullName>
    </submittedName>
</protein>
<dbReference type="InterPro" id="IPR008978">
    <property type="entry name" value="HSP20-like_chaperone"/>
</dbReference>
<name>A0ABT4QAY9_9BACL</name>
<evidence type="ECO:0000259" key="3">
    <source>
        <dbReference type="PROSITE" id="PS01031"/>
    </source>
</evidence>
<reference evidence="4 5" key="1">
    <citation type="submission" date="2022-12" db="EMBL/GenBank/DDBJ databases">
        <title>Draft genome sequence of Paenibacillus sp. dW9.</title>
        <authorList>
            <person name="Choi E.-W."/>
            <person name="Kim D.-U."/>
        </authorList>
    </citation>
    <scope>NUCLEOTIDE SEQUENCE [LARGE SCALE GENOMIC DNA]</scope>
    <source>
        <strain evidence="5">dW9</strain>
    </source>
</reference>
<dbReference type="Gene3D" id="2.60.40.790">
    <property type="match status" value="1"/>
</dbReference>
<organism evidence="4 5">
    <name type="scientific">Paenibacillus gyeongsangnamensis</name>
    <dbReference type="NCBI Taxonomy" id="3388067"/>
    <lineage>
        <taxon>Bacteria</taxon>
        <taxon>Bacillati</taxon>
        <taxon>Bacillota</taxon>
        <taxon>Bacilli</taxon>
        <taxon>Bacillales</taxon>
        <taxon>Paenibacillaceae</taxon>
        <taxon>Paenibacillus</taxon>
    </lineage>
</organism>
<feature type="domain" description="SHSP" evidence="3">
    <location>
        <begin position="45"/>
        <end position="155"/>
    </location>
</feature>
<sequence length="155" mass="16662">MNSDKIGKWLEIAKHFSGSEFWNEIFDQPGAKQMMETHPYFQGSGGDKPALLPLVDLLQGDGELIVLVDLPGVAKEDVELSAGPGALYVKGEAKPLFPGAAFLSKERLNGPFTRTIPLPAEASSPASRITAAYHEGVLIVRITTPAPPKRSIPID</sequence>
<evidence type="ECO:0000256" key="1">
    <source>
        <dbReference type="PROSITE-ProRule" id="PRU00285"/>
    </source>
</evidence>
<comment type="caution">
    <text evidence="4">The sequence shown here is derived from an EMBL/GenBank/DDBJ whole genome shotgun (WGS) entry which is preliminary data.</text>
</comment>
<dbReference type="Proteomes" id="UP001527882">
    <property type="component" value="Unassembled WGS sequence"/>
</dbReference>
<dbReference type="RefSeq" id="WP_269882568.1">
    <property type="nucleotide sequence ID" value="NZ_JAQAGZ010000010.1"/>
</dbReference>
<evidence type="ECO:0000256" key="2">
    <source>
        <dbReference type="RuleBase" id="RU003616"/>
    </source>
</evidence>
<keyword evidence="5" id="KW-1185">Reference proteome</keyword>
<proteinExistence type="inferred from homology"/>
<accession>A0ABT4QAY9</accession>
<dbReference type="EMBL" id="JAQAGZ010000010">
    <property type="protein sequence ID" value="MCZ8514050.1"/>
    <property type="molecule type" value="Genomic_DNA"/>
</dbReference>
<evidence type="ECO:0000313" key="5">
    <source>
        <dbReference type="Proteomes" id="UP001527882"/>
    </source>
</evidence>
<dbReference type="PROSITE" id="PS01031">
    <property type="entry name" value="SHSP"/>
    <property type="match status" value="1"/>
</dbReference>
<dbReference type="Pfam" id="PF00011">
    <property type="entry name" value="HSP20"/>
    <property type="match status" value="1"/>
</dbReference>
<dbReference type="CDD" id="cd06464">
    <property type="entry name" value="ACD_sHsps-like"/>
    <property type="match status" value="1"/>
</dbReference>